<evidence type="ECO:0000313" key="3">
    <source>
        <dbReference type="Proteomes" id="UP000006316"/>
    </source>
</evidence>
<keyword evidence="3" id="KW-1185">Reference proteome</keyword>
<evidence type="ECO:0000313" key="2">
    <source>
        <dbReference type="EMBL" id="EKN69639.1"/>
    </source>
</evidence>
<sequence length="356" mass="41694">MKKNVVGHMLQLEAIILYCLTQLNNERTIYSIFHLINGKKSSQTIQDAHLFSLKRFFGIYDTLTRDSFDEIIHSMCKNEWINHCGEQQYILTNTGKSILESHPVPPYLNGWGYQPFTSLFWERLSLFIQVTSNLIFGEARYQPIQKNKDVHLWLKAAIKEMRISRNELGDMVFTELITCFDETEEINPAILVFRLTGFEQIGLTSIQTAKKLNMDIHDYHIGFIHTLHFLLQTIMRNPARFRILAILIKDLNQNDELTISSRKTLALLNEGYSPDMIAKFRKLKLSTIEDHFVEFALSVNHFSIDPYVDKELQIKIIEISRRMGTRQLKLIKDQLQSATYFQIRLVLAKYGDREWK</sequence>
<dbReference type="PATRIC" id="fig|1117379.3.peg.1971"/>
<dbReference type="eggNOG" id="COG4955">
    <property type="taxonomic scope" value="Bacteria"/>
</dbReference>
<comment type="caution">
    <text evidence="2">The sequence shown here is derived from an EMBL/GenBank/DDBJ whole genome shotgun (WGS) entry which is preliminary data.</text>
</comment>
<feature type="domain" description="Helicase Helix-turn-helix" evidence="1">
    <location>
        <begin position="261"/>
        <end position="347"/>
    </location>
</feature>
<organism evidence="2 3">
    <name type="scientific">Neobacillus bataviensis LMG 21833</name>
    <dbReference type="NCBI Taxonomy" id="1117379"/>
    <lineage>
        <taxon>Bacteria</taxon>
        <taxon>Bacillati</taxon>
        <taxon>Bacillota</taxon>
        <taxon>Bacilli</taxon>
        <taxon>Bacillales</taxon>
        <taxon>Bacillaceae</taxon>
        <taxon>Neobacillus</taxon>
    </lineage>
</organism>
<proteinExistence type="predicted"/>
<protein>
    <recommendedName>
        <fullName evidence="1">Helicase Helix-turn-helix domain-containing protein</fullName>
    </recommendedName>
</protein>
<dbReference type="Pfam" id="PF14493">
    <property type="entry name" value="HTH_40"/>
    <property type="match status" value="1"/>
</dbReference>
<name>K6DMT1_9BACI</name>
<dbReference type="EMBL" id="AJLS01000055">
    <property type="protein sequence ID" value="EKN69639.1"/>
    <property type="molecule type" value="Genomic_DNA"/>
</dbReference>
<dbReference type="Proteomes" id="UP000006316">
    <property type="component" value="Unassembled WGS sequence"/>
</dbReference>
<dbReference type="InterPro" id="IPR008308">
    <property type="entry name" value="YpbB-like"/>
</dbReference>
<dbReference type="PIRSF" id="PIRSF021350">
    <property type="entry name" value="UCP021350"/>
    <property type="match status" value="1"/>
</dbReference>
<dbReference type="AlphaFoldDB" id="K6DMT1"/>
<dbReference type="InterPro" id="IPR029491">
    <property type="entry name" value="Helicase_HTH"/>
</dbReference>
<dbReference type="STRING" id="1117379.BABA_09441"/>
<evidence type="ECO:0000259" key="1">
    <source>
        <dbReference type="Pfam" id="PF14493"/>
    </source>
</evidence>
<accession>K6DMT1</accession>
<dbReference type="OrthoDB" id="2354672at2"/>
<gene>
    <name evidence="2" type="ORF">BABA_09441</name>
</gene>
<reference evidence="2 3" key="1">
    <citation type="journal article" date="2012" name="Front. Microbiol.">
        <title>Redundancy and modularity in membrane-associated dissimilatory nitrate reduction in Bacillus.</title>
        <authorList>
            <person name="Heylen K."/>
            <person name="Keltjens J."/>
        </authorList>
    </citation>
    <scope>NUCLEOTIDE SEQUENCE [LARGE SCALE GENOMIC DNA]</scope>
    <source>
        <strain evidence="3">LMG 21833T</strain>
    </source>
</reference>
<dbReference type="RefSeq" id="WP_007084907.1">
    <property type="nucleotide sequence ID" value="NZ_AJLS01000055.1"/>
</dbReference>